<dbReference type="HAMAP" id="MF_00528">
    <property type="entry name" value="Maf"/>
    <property type="match status" value="1"/>
</dbReference>
<dbReference type="PIRSF" id="PIRSF006305">
    <property type="entry name" value="Maf"/>
    <property type="match status" value="1"/>
</dbReference>
<dbReference type="EC" id="3.6.1.9" evidence="3"/>
<dbReference type="HOGENOM" id="CLU_040416_0_0_9"/>
<dbReference type="GO" id="GO:0036218">
    <property type="term" value="F:dTTP diphosphatase activity"/>
    <property type="evidence" value="ECO:0007669"/>
    <property type="project" value="RHEA"/>
</dbReference>
<keyword evidence="2 3" id="KW-0378">Hydrolase</keyword>
<dbReference type="EMBL" id="ABWN01000030">
    <property type="protein sequence ID" value="EFF68406.1"/>
    <property type="molecule type" value="Genomic_DNA"/>
</dbReference>
<dbReference type="AlphaFoldDB" id="D4S0Q8"/>
<comment type="caution">
    <text evidence="4">The sequence shown here is derived from an EMBL/GenBank/DDBJ whole genome shotgun (WGS) entry which is preliminary data.</text>
</comment>
<dbReference type="STRING" id="45851.BHV86_09415"/>
<keyword evidence="3" id="KW-0963">Cytoplasm</keyword>
<dbReference type="GO" id="GO:0005737">
    <property type="term" value="C:cytoplasm"/>
    <property type="evidence" value="ECO:0007669"/>
    <property type="project" value="UniProtKB-SubCell"/>
</dbReference>
<accession>D4S0Q8</accession>
<name>D4S0Q8_9FIRM</name>
<feature type="site" description="Important for substrate specificity" evidence="3">
    <location>
        <position position="74"/>
    </location>
</feature>
<dbReference type="GO" id="GO:0009117">
    <property type="term" value="P:nucleotide metabolic process"/>
    <property type="evidence" value="ECO:0007669"/>
    <property type="project" value="UniProtKB-KW"/>
</dbReference>
<dbReference type="InterPro" id="IPR003697">
    <property type="entry name" value="Maf-like"/>
</dbReference>
<feature type="active site" description="Proton acceptor" evidence="3">
    <location>
        <position position="73"/>
    </location>
</feature>
<proteinExistence type="inferred from homology"/>
<evidence type="ECO:0000256" key="1">
    <source>
        <dbReference type="ARBA" id="ARBA00001968"/>
    </source>
</evidence>
<dbReference type="Proteomes" id="UP000006238">
    <property type="component" value="Unassembled WGS sequence"/>
</dbReference>
<comment type="similarity">
    <text evidence="3">Belongs to the Maf family. YhdE subfamily.</text>
</comment>
<gene>
    <name evidence="4" type="primary">maf</name>
    <name evidence="4" type="ORF">BUTYVIB_01677</name>
</gene>
<comment type="function">
    <text evidence="3">Nucleoside triphosphate pyrophosphatase that hydrolyzes dTTP and UTP. May have a dual role in cell division arrest and in preventing the incorporation of modified nucleotides into cellular nucleic acids.</text>
</comment>
<comment type="catalytic activity">
    <reaction evidence="3">
        <text>dTTP + H2O = dTMP + diphosphate + H(+)</text>
        <dbReference type="Rhea" id="RHEA:28534"/>
        <dbReference type="ChEBI" id="CHEBI:15377"/>
        <dbReference type="ChEBI" id="CHEBI:15378"/>
        <dbReference type="ChEBI" id="CHEBI:33019"/>
        <dbReference type="ChEBI" id="CHEBI:37568"/>
        <dbReference type="ChEBI" id="CHEBI:63528"/>
        <dbReference type="EC" id="3.6.1.9"/>
    </reaction>
</comment>
<dbReference type="PANTHER" id="PTHR43213">
    <property type="entry name" value="BIFUNCTIONAL DTTP/UTP PYROPHOSPHATASE/METHYLTRANSFERASE PROTEIN-RELATED"/>
    <property type="match status" value="1"/>
</dbReference>
<comment type="cofactor">
    <cofactor evidence="1 3">
        <name>a divalent metal cation</name>
        <dbReference type="ChEBI" id="CHEBI:60240"/>
    </cofactor>
</comment>
<feature type="site" description="Important for substrate specificity" evidence="3">
    <location>
        <position position="16"/>
    </location>
</feature>
<dbReference type="SUPFAM" id="SSF52972">
    <property type="entry name" value="ITPase-like"/>
    <property type="match status" value="1"/>
</dbReference>
<evidence type="ECO:0000256" key="3">
    <source>
        <dbReference type="HAMAP-Rule" id="MF_00528"/>
    </source>
</evidence>
<keyword evidence="3" id="KW-0546">Nucleotide metabolism</keyword>
<dbReference type="GO" id="GO:0036221">
    <property type="term" value="F:UTP diphosphatase activity"/>
    <property type="evidence" value="ECO:0007669"/>
    <property type="project" value="RHEA"/>
</dbReference>
<dbReference type="CDD" id="cd00555">
    <property type="entry name" value="Maf"/>
    <property type="match status" value="1"/>
</dbReference>
<comment type="catalytic activity">
    <reaction evidence="3">
        <text>UTP + H2O = UMP + diphosphate + H(+)</text>
        <dbReference type="Rhea" id="RHEA:29395"/>
        <dbReference type="ChEBI" id="CHEBI:15377"/>
        <dbReference type="ChEBI" id="CHEBI:15378"/>
        <dbReference type="ChEBI" id="CHEBI:33019"/>
        <dbReference type="ChEBI" id="CHEBI:46398"/>
        <dbReference type="ChEBI" id="CHEBI:57865"/>
        <dbReference type="EC" id="3.6.1.9"/>
    </reaction>
</comment>
<dbReference type="eggNOG" id="COG0424">
    <property type="taxonomic scope" value="Bacteria"/>
</dbReference>
<dbReference type="InterPro" id="IPR029001">
    <property type="entry name" value="ITPase-like_fam"/>
</dbReference>
<dbReference type="PANTHER" id="PTHR43213:SF5">
    <property type="entry name" value="BIFUNCTIONAL DTTP_UTP PYROPHOSPHATASE_METHYLTRANSFERASE PROTEIN-RELATED"/>
    <property type="match status" value="1"/>
</dbReference>
<keyword evidence="5" id="KW-1185">Reference proteome</keyword>
<dbReference type="GeneID" id="98918098"/>
<comment type="caution">
    <text evidence="3">Lacks conserved residue(s) required for the propagation of feature annotation.</text>
</comment>
<feature type="site" description="Important for substrate specificity" evidence="3">
    <location>
        <position position="160"/>
    </location>
</feature>
<evidence type="ECO:0000256" key="2">
    <source>
        <dbReference type="ARBA" id="ARBA00022801"/>
    </source>
</evidence>
<dbReference type="NCBIfam" id="TIGR00172">
    <property type="entry name" value="maf"/>
    <property type="match status" value="1"/>
</dbReference>
<organism evidence="4 5">
    <name type="scientific">Eshraghiella crossota DSM 2876</name>
    <dbReference type="NCBI Taxonomy" id="511680"/>
    <lineage>
        <taxon>Bacteria</taxon>
        <taxon>Bacillati</taxon>
        <taxon>Bacillota</taxon>
        <taxon>Clostridia</taxon>
        <taxon>Lachnospirales</taxon>
        <taxon>Lachnospiraceae</taxon>
        <taxon>Eshraghiella</taxon>
    </lineage>
</organism>
<dbReference type="Pfam" id="PF02545">
    <property type="entry name" value="Maf"/>
    <property type="match status" value="1"/>
</dbReference>
<protein>
    <recommendedName>
        <fullName evidence="3">dTTP/UTP pyrophosphatase</fullName>
        <shortName evidence="3">dTTPase/UTPase</shortName>
        <ecNumber evidence="3">3.6.1.9</ecNumber>
    </recommendedName>
    <alternativeName>
        <fullName evidence="3">Nucleoside triphosphate pyrophosphatase</fullName>
    </alternativeName>
    <alternativeName>
        <fullName evidence="3">Nucleotide pyrophosphatase</fullName>
        <shortName evidence="3">Nucleotide PPase</shortName>
    </alternativeName>
</protein>
<evidence type="ECO:0000313" key="5">
    <source>
        <dbReference type="Proteomes" id="UP000006238"/>
    </source>
</evidence>
<comment type="subcellular location">
    <subcellularLocation>
        <location evidence="3">Cytoplasm</location>
    </subcellularLocation>
</comment>
<evidence type="ECO:0000313" key="4">
    <source>
        <dbReference type="EMBL" id="EFF68406.1"/>
    </source>
</evidence>
<sequence length="194" mass="21132">MNISNYKVILASNSPRRRDLLSQVGIEYEVIPSECQEIIRATTPEKAVIQLALDKAADVAAKVPYNSLVIGADTVVVADGMILGKPADKSTAAGMIDRLQGRQHSVYTGVALIFHGADGDIVKNFACETKVYVYDMTKEQIEAYIDTGECMDKAGAYGIQGRFAAYVEKIDGDYNNVVGLPVSRLIHEIDNMEV</sequence>
<dbReference type="Gene3D" id="3.90.950.10">
    <property type="match status" value="1"/>
</dbReference>
<dbReference type="RefSeq" id="WP_005603414.1">
    <property type="nucleotide sequence ID" value="NZ_GG663524.1"/>
</dbReference>
<reference evidence="4 5" key="1">
    <citation type="submission" date="2010-02" db="EMBL/GenBank/DDBJ databases">
        <authorList>
            <person name="Weinstock G."/>
            <person name="Sodergren E."/>
            <person name="Clifton S."/>
            <person name="Fulton L."/>
            <person name="Fulton B."/>
            <person name="Courtney L."/>
            <person name="Fronick C."/>
            <person name="Harrison M."/>
            <person name="Strong C."/>
            <person name="Farmer C."/>
            <person name="Delahaunty K."/>
            <person name="Markovic C."/>
            <person name="Hall O."/>
            <person name="Minx P."/>
            <person name="Tomlinson C."/>
            <person name="Mitreva M."/>
            <person name="Nelson J."/>
            <person name="Hou S."/>
            <person name="Wollam A."/>
            <person name="Pepin K.H."/>
            <person name="Johnson M."/>
            <person name="Bhonagiri V."/>
            <person name="Zhang X."/>
            <person name="Suruliraj S."/>
            <person name="Warren W."/>
            <person name="Chinwalla A."/>
            <person name="Mardis E.R."/>
            <person name="Wilson R.K."/>
        </authorList>
    </citation>
    <scope>NUCLEOTIDE SEQUENCE [LARGE SCALE GENOMIC DNA]</scope>
    <source>
        <strain evidence="4 5">DSM 2876</strain>
    </source>
</reference>